<accession>A0A0A9FXM6</accession>
<dbReference type="AlphaFoldDB" id="A0A0A9FXM6"/>
<sequence>MRIPCHPTIIQRLQNIFRQGVNNTLKTSNLFNCLTTWAGQGCSLTNEFFGRIDMG</sequence>
<dbReference type="EMBL" id="GBRH01182840">
    <property type="protein sequence ID" value="JAE15056.1"/>
    <property type="molecule type" value="Transcribed_RNA"/>
</dbReference>
<organism evidence="1">
    <name type="scientific">Arundo donax</name>
    <name type="common">Giant reed</name>
    <name type="synonym">Donax arundinaceus</name>
    <dbReference type="NCBI Taxonomy" id="35708"/>
    <lineage>
        <taxon>Eukaryota</taxon>
        <taxon>Viridiplantae</taxon>
        <taxon>Streptophyta</taxon>
        <taxon>Embryophyta</taxon>
        <taxon>Tracheophyta</taxon>
        <taxon>Spermatophyta</taxon>
        <taxon>Magnoliopsida</taxon>
        <taxon>Liliopsida</taxon>
        <taxon>Poales</taxon>
        <taxon>Poaceae</taxon>
        <taxon>PACMAD clade</taxon>
        <taxon>Arundinoideae</taxon>
        <taxon>Arundineae</taxon>
        <taxon>Arundo</taxon>
    </lineage>
</organism>
<evidence type="ECO:0000313" key="1">
    <source>
        <dbReference type="EMBL" id="JAE15056.1"/>
    </source>
</evidence>
<name>A0A0A9FXM6_ARUDO</name>
<reference evidence="1" key="1">
    <citation type="submission" date="2014-09" db="EMBL/GenBank/DDBJ databases">
        <authorList>
            <person name="Magalhaes I.L.F."/>
            <person name="Oliveira U."/>
            <person name="Santos F.R."/>
            <person name="Vidigal T.H.D.A."/>
            <person name="Brescovit A.D."/>
            <person name="Santos A.J."/>
        </authorList>
    </citation>
    <scope>NUCLEOTIDE SEQUENCE</scope>
    <source>
        <tissue evidence="1">Shoot tissue taken approximately 20 cm above the soil surface</tissue>
    </source>
</reference>
<proteinExistence type="predicted"/>
<protein>
    <submittedName>
        <fullName evidence="1">Uncharacterized protein</fullName>
    </submittedName>
</protein>
<reference evidence="1" key="2">
    <citation type="journal article" date="2015" name="Data Brief">
        <title>Shoot transcriptome of the giant reed, Arundo donax.</title>
        <authorList>
            <person name="Barrero R.A."/>
            <person name="Guerrero F.D."/>
            <person name="Moolhuijzen P."/>
            <person name="Goolsby J.A."/>
            <person name="Tidwell J."/>
            <person name="Bellgard S.E."/>
            <person name="Bellgard M.I."/>
        </authorList>
    </citation>
    <scope>NUCLEOTIDE SEQUENCE</scope>
    <source>
        <tissue evidence="1">Shoot tissue taken approximately 20 cm above the soil surface</tissue>
    </source>
</reference>